<dbReference type="InterPro" id="IPR011006">
    <property type="entry name" value="CheY-like_superfamily"/>
</dbReference>
<reference evidence="5" key="1">
    <citation type="submission" date="2018-05" db="EMBL/GenBank/DDBJ databases">
        <title>Complete Genome Sequence of Methylobacterium sp. 17SD2-17.</title>
        <authorList>
            <person name="Srinivasan S."/>
        </authorList>
    </citation>
    <scope>NUCLEOTIDE SEQUENCE [LARGE SCALE GENOMIC DNA]</scope>
    <source>
        <strain evidence="5">17SD2-17</strain>
    </source>
</reference>
<organism evidence="4 5">
    <name type="scientific">Methylobacterium durans</name>
    <dbReference type="NCBI Taxonomy" id="2202825"/>
    <lineage>
        <taxon>Bacteria</taxon>
        <taxon>Pseudomonadati</taxon>
        <taxon>Pseudomonadota</taxon>
        <taxon>Alphaproteobacteria</taxon>
        <taxon>Hyphomicrobiales</taxon>
        <taxon>Methylobacteriaceae</taxon>
        <taxon>Methylobacterium</taxon>
    </lineage>
</organism>
<name>A0A2U8W563_9HYPH</name>
<dbReference type="SMART" id="SM00448">
    <property type="entry name" value="REC"/>
    <property type="match status" value="1"/>
</dbReference>
<dbReference type="Proteomes" id="UP000245926">
    <property type="component" value="Chromosome"/>
</dbReference>
<dbReference type="CDD" id="cd00156">
    <property type="entry name" value="REC"/>
    <property type="match status" value="1"/>
</dbReference>
<dbReference type="KEGG" id="mets:DK389_09810"/>
<dbReference type="EMBL" id="CP029550">
    <property type="protein sequence ID" value="AWN40768.1"/>
    <property type="molecule type" value="Genomic_DNA"/>
</dbReference>
<dbReference type="InterPro" id="IPR050595">
    <property type="entry name" value="Bact_response_regulator"/>
</dbReference>
<keyword evidence="1 2" id="KW-0597">Phosphoprotein</keyword>
<dbReference type="OrthoDB" id="8018258at2"/>
<dbReference type="SUPFAM" id="SSF52172">
    <property type="entry name" value="CheY-like"/>
    <property type="match status" value="1"/>
</dbReference>
<dbReference type="PROSITE" id="PS50110">
    <property type="entry name" value="RESPONSE_REGULATORY"/>
    <property type="match status" value="1"/>
</dbReference>
<evidence type="ECO:0000256" key="1">
    <source>
        <dbReference type="ARBA" id="ARBA00022553"/>
    </source>
</evidence>
<proteinExistence type="predicted"/>
<feature type="modified residue" description="4-aspartylphosphate" evidence="2">
    <location>
        <position position="110"/>
    </location>
</feature>
<evidence type="ECO:0000256" key="2">
    <source>
        <dbReference type="PROSITE-ProRule" id="PRU00169"/>
    </source>
</evidence>
<gene>
    <name evidence="4" type="ORF">DK389_09810</name>
</gene>
<dbReference type="PANTHER" id="PTHR44591">
    <property type="entry name" value="STRESS RESPONSE REGULATOR PROTEIN 1"/>
    <property type="match status" value="1"/>
</dbReference>
<dbReference type="AlphaFoldDB" id="A0A2U8W563"/>
<evidence type="ECO:0000313" key="5">
    <source>
        <dbReference type="Proteomes" id="UP000245926"/>
    </source>
</evidence>
<dbReference type="Pfam" id="PF00072">
    <property type="entry name" value="Response_reg"/>
    <property type="match status" value="1"/>
</dbReference>
<dbReference type="InterPro" id="IPR001789">
    <property type="entry name" value="Sig_transdc_resp-reg_receiver"/>
</dbReference>
<evidence type="ECO:0000313" key="4">
    <source>
        <dbReference type="EMBL" id="AWN40768.1"/>
    </source>
</evidence>
<accession>A0A2U8W563</accession>
<dbReference type="Gene3D" id="3.40.50.2300">
    <property type="match status" value="1"/>
</dbReference>
<protein>
    <submittedName>
        <fullName evidence="4">Response regulator</fullName>
    </submittedName>
</protein>
<dbReference type="PANTHER" id="PTHR44591:SF21">
    <property type="entry name" value="TWO-COMPONENT RESPONSE REGULATOR"/>
    <property type="match status" value="1"/>
</dbReference>
<sequence>MRPVSTLLPPRSDPIGAITHGVAHGLADTCKLPSENLPTRLHELVQFLREREAPEPTKLVVIIEDDPEVRDMAVALLEETVLDVVVCESGEAAVQLLQERANDVAMLFTDVRLAGAMSGVELAKAVSGLWPGIRLVVTSGQVDGQIADLPDEAVFMAKPWLALNVLQQVDQAVRCTGLPVK</sequence>
<feature type="domain" description="Response regulatory" evidence="3">
    <location>
        <begin position="59"/>
        <end position="173"/>
    </location>
</feature>
<dbReference type="GO" id="GO:0000160">
    <property type="term" value="P:phosphorelay signal transduction system"/>
    <property type="evidence" value="ECO:0007669"/>
    <property type="project" value="InterPro"/>
</dbReference>
<dbReference type="RefSeq" id="WP_109889202.1">
    <property type="nucleotide sequence ID" value="NZ_CP029550.1"/>
</dbReference>
<evidence type="ECO:0000259" key="3">
    <source>
        <dbReference type="PROSITE" id="PS50110"/>
    </source>
</evidence>
<keyword evidence="5" id="KW-1185">Reference proteome</keyword>